<dbReference type="Pfam" id="PF00629">
    <property type="entry name" value="MAM"/>
    <property type="match status" value="1"/>
</dbReference>
<name>A0A382IMK9_9ZZZZ</name>
<protein>
    <recommendedName>
        <fullName evidence="1">MAM domain-containing protein</fullName>
    </recommendedName>
</protein>
<dbReference type="EMBL" id="UINC01068165">
    <property type="protein sequence ID" value="SVC00565.1"/>
    <property type="molecule type" value="Genomic_DNA"/>
</dbReference>
<feature type="non-terminal residue" evidence="2">
    <location>
        <position position="1"/>
    </location>
</feature>
<dbReference type="InterPro" id="IPR013320">
    <property type="entry name" value="ConA-like_dom_sf"/>
</dbReference>
<gene>
    <name evidence="2" type="ORF">METZ01_LOCUS253419</name>
</gene>
<feature type="non-terminal residue" evidence="2">
    <location>
        <position position="441"/>
    </location>
</feature>
<proteinExistence type="predicted"/>
<feature type="domain" description="MAM" evidence="1">
    <location>
        <begin position="1"/>
        <end position="126"/>
    </location>
</feature>
<dbReference type="SUPFAM" id="SSF49899">
    <property type="entry name" value="Concanavalin A-like lectins/glucanases"/>
    <property type="match status" value="1"/>
</dbReference>
<reference evidence="2" key="1">
    <citation type="submission" date="2018-05" db="EMBL/GenBank/DDBJ databases">
        <authorList>
            <person name="Lanie J.A."/>
            <person name="Ng W.-L."/>
            <person name="Kazmierczak K.M."/>
            <person name="Andrzejewski T.M."/>
            <person name="Davidsen T.M."/>
            <person name="Wayne K.J."/>
            <person name="Tettelin H."/>
            <person name="Glass J.I."/>
            <person name="Rusch D."/>
            <person name="Podicherti R."/>
            <person name="Tsui H.-C.T."/>
            <person name="Winkler M.E."/>
        </authorList>
    </citation>
    <scope>NUCLEOTIDE SEQUENCE</scope>
</reference>
<evidence type="ECO:0000259" key="1">
    <source>
        <dbReference type="PROSITE" id="PS50060"/>
    </source>
</evidence>
<evidence type="ECO:0000313" key="2">
    <source>
        <dbReference type="EMBL" id="SVC00565.1"/>
    </source>
</evidence>
<accession>A0A382IMK9</accession>
<dbReference type="InterPro" id="IPR000998">
    <property type="entry name" value="MAM_dom"/>
</dbReference>
<sequence>SLNGDFYLYCETSGQSLKVANLISSCVDLNNFINPGFVFGYHMYGATMGVFNVDVSADGGTTWTTEFTKSGDQGTDWKEGIIVLNNSYAGQIIQVRMNYTSGSSFTGDCAIDFLRFMESPVAGCMDATACNYNSAATIDDGSCYHLTIATTATNVLCAADSNGTATVSANTSNVTYLWSNGQTSSTISGLAPGTYNCTVIDTFGCTAIDSVTINSPLPISLSAVVVDDTSGTSSGHITLTPSGGVPCATYVQLGTGTNISGAFSLSGAIFYTYYMDHKSAITYQASELSALGLQVGQTLTSIAWEVVSASGQVMNNLSIDITEGSVTTNVYSANYTAVVGWNVMPFTTPVVWNGGDIVVTTCFDNMSYTTYNTWYYTTTTFVSCVYSYQDNAAGSICASGGLFTYTSSNRPNTKFGTNSGGYTYAWSNGDTTEDISGLTAG</sequence>
<dbReference type="GO" id="GO:0016020">
    <property type="term" value="C:membrane"/>
    <property type="evidence" value="ECO:0007669"/>
    <property type="project" value="InterPro"/>
</dbReference>
<dbReference type="PROSITE" id="PS50060">
    <property type="entry name" value="MAM_2"/>
    <property type="match status" value="1"/>
</dbReference>
<dbReference type="AlphaFoldDB" id="A0A382IMK9"/>
<dbReference type="Gene3D" id="2.60.40.740">
    <property type="match status" value="1"/>
</dbReference>
<organism evidence="2">
    <name type="scientific">marine metagenome</name>
    <dbReference type="NCBI Taxonomy" id="408172"/>
    <lineage>
        <taxon>unclassified sequences</taxon>
        <taxon>metagenomes</taxon>
        <taxon>ecological metagenomes</taxon>
    </lineage>
</organism>
<dbReference type="Gene3D" id="2.60.120.200">
    <property type="match status" value="1"/>
</dbReference>